<dbReference type="InterPro" id="IPR004358">
    <property type="entry name" value="Sig_transdc_His_kin-like_C"/>
</dbReference>
<dbReference type="InterPro" id="IPR029016">
    <property type="entry name" value="GAF-like_dom_sf"/>
</dbReference>
<evidence type="ECO:0000259" key="10">
    <source>
        <dbReference type="PROSITE" id="PS50110"/>
    </source>
</evidence>
<dbReference type="PANTHER" id="PTHR43047">
    <property type="entry name" value="TWO-COMPONENT HISTIDINE PROTEIN KINASE"/>
    <property type="match status" value="1"/>
</dbReference>
<dbReference type="Gene3D" id="3.30.565.10">
    <property type="entry name" value="Histidine kinase-like ATPase, C-terminal domain"/>
    <property type="match status" value="1"/>
</dbReference>
<evidence type="ECO:0000313" key="11">
    <source>
        <dbReference type="EMBL" id="MBD3924541.1"/>
    </source>
</evidence>
<dbReference type="SMART" id="SM00448">
    <property type="entry name" value="REC"/>
    <property type="match status" value="1"/>
</dbReference>
<dbReference type="InterPro" id="IPR001789">
    <property type="entry name" value="Sig_transdc_resp-reg_receiver"/>
</dbReference>
<protein>
    <recommendedName>
        <fullName evidence="3">histidine kinase</fullName>
        <ecNumber evidence="3">2.7.13.3</ecNumber>
    </recommendedName>
</protein>
<dbReference type="PRINTS" id="PR00344">
    <property type="entry name" value="BCTRLSENSOR"/>
</dbReference>
<dbReference type="EC" id="2.7.13.3" evidence="3"/>
<dbReference type="InterPro" id="IPR036097">
    <property type="entry name" value="HisK_dim/P_sf"/>
</dbReference>
<reference evidence="11 12" key="1">
    <citation type="submission" date="2020-09" db="EMBL/GenBank/DDBJ databases">
        <title>novel species in genus Nocardioides.</title>
        <authorList>
            <person name="Zhang G."/>
        </authorList>
    </citation>
    <scope>NUCLEOTIDE SEQUENCE [LARGE SCALE GENOMIC DNA]</scope>
    <source>
        <strain evidence="11 12">KCTC 39551</strain>
    </source>
</reference>
<dbReference type="CDD" id="cd00082">
    <property type="entry name" value="HisKA"/>
    <property type="match status" value="1"/>
</dbReference>
<dbReference type="Gene3D" id="3.40.50.2300">
    <property type="match status" value="1"/>
</dbReference>
<keyword evidence="7" id="KW-0902">Two-component regulatory system</keyword>
<dbReference type="PANTHER" id="PTHR43047:SF72">
    <property type="entry name" value="OSMOSENSING HISTIDINE PROTEIN KINASE SLN1"/>
    <property type="match status" value="1"/>
</dbReference>
<feature type="domain" description="Response regulatory" evidence="10">
    <location>
        <begin position="586"/>
        <end position="699"/>
    </location>
</feature>
<organism evidence="11 12">
    <name type="scientific">Nocardioides cavernae</name>
    <dbReference type="NCBI Taxonomy" id="1921566"/>
    <lineage>
        <taxon>Bacteria</taxon>
        <taxon>Bacillati</taxon>
        <taxon>Actinomycetota</taxon>
        <taxon>Actinomycetes</taxon>
        <taxon>Propionibacteriales</taxon>
        <taxon>Nocardioidaceae</taxon>
        <taxon>Nocardioides</taxon>
    </lineage>
</organism>
<name>A0ABR8NA92_9ACTN</name>
<comment type="subcellular location">
    <subcellularLocation>
        <location evidence="2">Cell membrane</location>
    </subcellularLocation>
</comment>
<dbReference type="Proteomes" id="UP000618818">
    <property type="component" value="Unassembled WGS sequence"/>
</dbReference>
<dbReference type="Pfam" id="PF13185">
    <property type="entry name" value="GAF_2"/>
    <property type="match status" value="1"/>
</dbReference>
<evidence type="ECO:0000313" key="12">
    <source>
        <dbReference type="Proteomes" id="UP000618818"/>
    </source>
</evidence>
<dbReference type="InterPro" id="IPR003661">
    <property type="entry name" value="HisK_dim/P_dom"/>
</dbReference>
<evidence type="ECO:0000256" key="6">
    <source>
        <dbReference type="ARBA" id="ARBA00022777"/>
    </source>
</evidence>
<dbReference type="InterPro" id="IPR005467">
    <property type="entry name" value="His_kinase_dom"/>
</dbReference>
<evidence type="ECO:0000256" key="5">
    <source>
        <dbReference type="ARBA" id="ARBA00022679"/>
    </source>
</evidence>
<dbReference type="Pfam" id="PF00072">
    <property type="entry name" value="Response_reg"/>
    <property type="match status" value="1"/>
</dbReference>
<dbReference type="InterPro" id="IPR011006">
    <property type="entry name" value="CheY-like_superfamily"/>
</dbReference>
<comment type="catalytic activity">
    <reaction evidence="1">
        <text>ATP + protein L-histidine = ADP + protein N-phospho-L-histidine.</text>
        <dbReference type="EC" id="2.7.13.3"/>
    </reaction>
</comment>
<keyword evidence="6" id="KW-0418">Kinase</keyword>
<dbReference type="SMART" id="SM00388">
    <property type="entry name" value="HisKA"/>
    <property type="match status" value="1"/>
</dbReference>
<dbReference type="SUPFAM" id="SSF47384">
    <property type="entry name" value="Homodimeric domain of signal transducing histidine kinase"/>
    <property type="match status" value="1"/>
</dbReference>
<dbReference type="SMART" id="SM00387">
    <property type="entry name" value="HATPase_c"/>
    <property type="match status" value="1"/>
</dbReference>
<dbReference type="InterPro" id="IPR036890">
    <property type="entry name" value="HATPase_C_sf"/>
</dbReference>
<dbReference type="EMBL" id="JACXYZ010000001">
    <property type="protein sequence ID" value="MBD3924541.1"/>
    <property type="molecule type" value="Genomic_DNA"/>
</dbReference>
<keyword evidence="5" id="KW-0808">Transferase</keyword>
<evidence type="ECO:0000256" key="1">
    <source>
        <dbReference type="ARBA" id="ARBA00000085"/>
    </source>
</evidence>
<dbReference type="CDD" id="cd16922">
    <property type="entry name" value="HATPase_EvgS-ArcB-TorS-like"/>
    <property type="match status" value="1"/>
</dbReference>
<evidence type="ECO:0000256" key="3">
    <source>
        <dbReference type="ARBA" id="ARBA00012438"/>
    </source>
</evidence>
<evidence type="ECO:0000256" key="8">
    <source>
        <dbReference type="PROSITE-ProRule" id="PRU00169"/>
    </source>
</evidence>
<gene>
    <name evidence="11" type="ORF">IEZ26_07920</name>
</gene>
<accession>A0ABR8NA92</accession>
<evidence type="ECO:0000259" key="9">
    <source>
        <dbReference type="PROSITE" id="PS50109"/>
    </source>
</evidence>
<dbReference type="SUPFAM" id="SSF55874">
    <property type="entry name" value="ATPase domain of HSP90 chaperone/DNA topoisomerase II/histidine kinase"/>
    <property type="match status" value="1"/>
</dbReference>
<dbReference type="PROSITE" id="PS50110">
    <property type="entry name" value="RESPONSE_REGULATORY"/>
    <property type="match status" value="1"/>
</dbReference>
<feature type="modified residue" description="4-aspartylphosphate" evidence="8">
    <location>
        <position position="635"/>
    </location>
</feature>
<dbReference type="InterPro" id="IPR003018">
    <property type="entry name" value="GAF"/>
</dbReference>
<dbReference type="SUPFAM" id="SSF55781">
    <property type="entry name" value="GAF domain-like"/>
    <property type="match status" value="2"/>
</dbReference>
<dbReference type="SMART" id="SM00065">
    <property type="entry name" value="GAF"/>
    <property type="match status" value="2"/>
</dbReference>
<evidence type="ECO:0000256" key="7">
    <source>
        <dbReference type="ARBA" id="ARBA00023012"/>
    </source>
</evidence>
<dbReference type="SUPFAM" id="SSF52172">
    <property type="entry name" value="CheY-like"/>
    <property type="match status" value="1"/>
</dbReference>
<sequence>MGRSTADPDAVLTTIVENACRLCRSEAAHLYLLEGGTFRLMGTVGLSEKSRQLLTEHPISMDRETLTGRVGLERRTLQIPDVLADPDYGRHDLQRSAGFRTVIAAPMIVDDAVVGALNVWRNEVRPFDDREMGIVSAFAVQAAIAVNGVGLVQKLETRGAELARKVDELEALRAVGEAVSSTLDLEDVLDTIAKHAVALSGTDGGSIMEFAERDRRFVVRSVYRTAPEVVEQLRSVRIDLDKTLVGRAALERRPIVVPDLADVELDPHLEILHGAGWASLVAVPLLREDTIVGSLIVRRKRTGDFSPEVVDLLETFASQSALALLNAQLFRELKEQSLALELASRHKSEFLASMSHELRTPLNAVLGFSEVLLERMFGDINERQEEYLRDIHGSGKHLLELLNEILDLSKVEAGRMEIDYSAFDLRVLLEEAVAMLRERATAHGIDLSVDVEPGLGHAYSDRLRLKQVVLNLVTNAVKFTGDGGSVAVRARRTPVDIEVTVTDTGVGVPEAERERIFESFQQGGRGASREEGTGLGLTLSRRIVELLGGRMWLESEVGVGSTFGFTLPSRTTDAAVSPVPPSGTHEVVVIEDDRPSLDLFTAFLDGASVRVTTARDGPAGLEAVRQNRPSAVLLDIRLPGMDGWAVLTALKQDPDTRDIPVIVVSIVDEQQRGAALGAAAYLVKPVGRDTLLDALARVVPSVQTGPRVDGEE</sequence>
<proteinExistence type="predicted"/>
<feature type="domain" description="Histidine kinase" evidence="9">
    <location>
        <begin position="353"/>
        <end position="571"/>
    </location>
</feature>
<dbReference type="PROSITE" id="PS50109">
    <property type="entry name" value="HIS_KIN"/>
    <property type="match status" value="1"/>
</dbReference>
<comment type="caution">
    <text evidence="11">The sequence shown here is derived from an EMBL/GenBank/DDBJ whole genome shotgun (WGS) entry which is preliminary data.</text>
</comment>
<dbReference type="Pfam" id="PF02518">
    <property type="entry name" value="HATPase_c"/>
    <property type="match status" value="1"/>
</dbReference>
<keyword evidence="12" id="KW-1185">Reference proteome</keyword>
<dbReference type="Gene3D" id="3.30.450.40">
    <property type="match status" value="2"/>
</dbReference>
<keyword evidence="4 8" id="KW-0597">Phosphoprotein</keyword>
<evidence type="ECO:0000256" key="4">
    <source>
        <dbReference type="ARBA" id="ARBA00022553"/>
    </source>
</evidence>
<dbReference type="Pfam" id="PF01590">
    <property type="entry name" value="GAF"/>
    <property type="match status" value="1"/>
</dbReference>
<dbReference type="Gene3D" id="1.10.287.130">
    <property type="match status" value="1"/>
</dbReference>
<dbReference type="Pfam" id="PF00512">
    <property type="entry name" value="HisKA"/>
    <property type="match status" value="1"/>
</dbReference>
<evidence type="ECO:0000256" key="2">
    <source>
        <dbReference type="ARBA" id="ARBA00004236"/>
    </source>
</evidence>
<dbReference type="InterPro" id="IPR003594">
    <property type="entry name" value="HATPase_dom"/>
</dbReference>